<accession>A0ACC0DFI0</accession>
<proteinExistence type="predicted"/>
<reference evidence="1 2" key="1">
    <citation type="journal article" date="2022" name="New Phytol.">
        <title>Ecological generalism drives hyperdiversity of secondary metabolite gene clusters in xylarialean endophytes.</title>
        <authorList>
            <person name="Franco M.E.E."/>
            <person name="Wisecaver J.H."/>
            <person name="Arnold A.E."/>
            <person name="Ju Y.M."/>
            <person name="Slot J.C."/>
            <person name="Ahrendt S."/>
            <person name="Moore L.P."/>
            <person name="Eastman K.E."/>
            <person name="Scott K."/>
            <person name="Konkel Z."/>
            <person name="Mondo S.J."/>
            <person name="Kuo A."/>
            <person name="Hayes R.D."/>
            <person name="Haridas S."/>
            <person name="Andreopoulos B."/>
            <person name="Riley R."/>
            <person name="LaButti K."/>
            <person name="Pangilinan J."/>
            <person name="Lipzen A."/>
            <person name="Amirebrahimi M."/>
            <person name="Yan J."/>
            <person name="Adam C."/>
            <person name="Keymanesh K."/>
            <person name="Ng V."/>
            <person name="Louie K."/>
            <person name="Northen T."/>
            <person name="Drula E."/>
            <person name="Henrissat B."/>
            <person name="Hsieh H.M."/>
            <person name="Youens-Clark K."/>
            <person name="Lutzoni F."/>
            <person name="Miadlikowska J."/>
            <person name="Eastwood D.C."/>
            <person name="Hamelin R.C."/>
            <person name="Grigoriev I.V."/>
            <person name="U'Ren J.M."/>
        </authorList>
    </citation>
    <scope>NUCLEOTIDE SEQUENCE [LARGE SCALE GENOMIC DNA]</scope>
    <source>
        <strain evidence="1 2">ER1909</strain>
    </source>
</reference>
<evidence type="ECO:0000313" key="2">
    <source>
        <dbReference type="Proteomes" id="UP001497680"/>
    </source>
</evidence>
<dbReference type="EMBL" id="MU394288">
    <property type="protein sequence ID" value="KAI6091092.1"/>
    <property type="molecule type" value="Genomic_DNA"/>
</dbReference>
<gene>
    <name evidence="1" type="ORF">F4821DRAFT_227493</name>
</gene>
<sequence>MESSAMPTLKEAHGPEEDWSGLKDAKARRKLQNRLNVRAHRRRKALLAETRASSEPSSNSNLQFPNGTYDTCGDQVWFPLTLDHLIPLVQYNFIRGVLTNMAILGSQNAFPKECARIWIGMPLFPAPSTVPESLQPTALQRSTPHEPWIDLIPDKQIRDNAILALGTFKREDVEEDVTVSVFGTKKLLELNGIIAWDEPWRPEGWEFTEGFIRRWPFLVKGCWKMLESTNRWRAVRGEEPLVIEL</sequence>
<protein>
    <submittedName>
        <fullName evidence="1">Uncharacterized protein</fullName>
    </submittedName>
</protein>
<organism evidence="1 2">
    <name type="scientific">Hypoxylon rubiginosum</name>
    <dbReference type="NCBI Taxonomy" id="110542"/>
    <lineage>
        <taxon>Eukaryota</taxon>
        <taxon>Fungi</taxon>
        <taxon>Dikarya</taxon>
        <taxon>Ascomycota</taxon>
        <taxon>Pezizomycotina</taxon>
        <taxon>Sordariomycetes</taxon>
        <taxon>Xylariomycetidae</taxon>
        <taxon>Xylariales</taxon>
        <taxon>Hypoxylaceae</taxon>
        <taxon>Hypoxylon</taxon>
    </lineage>
</organism>
<keyword evidence="2" id="KW-1185">Reference proteome</keyword>
<name>A0ACC0DFI0_9PEZI</name>
<evidence type="ECO:0000313" key="1">
    <source>
        <dbReference type="EMBL" id="KAI6091092.1"/>
    </source>
</evidence>
<comment type="caution">
    <text evidence="1">The sequence shown here is derived from an EMBL/GenBank/DDBJ whole genome shotgun (WGS) entry which is preliminary data.</text>
</comment>
<dbReference type="Proteomes" id="UP001497680">
    <property type="component" value="Unassembled WGS sequence"/>
</dbReference>